<proteinExistence type="predicted"/>
<dbReference type="Proteomes" id="UP000184188">
    <property type="component" value="Unassembled WGS sequence"/>
</dbReference>
<protein>
    <submittedName>
        <fullName evidence="1">Uncharacterized protein</fullName>
    </submittedName>
</protein>
<dbReference type="EMBL" id="KV878340">
    <property type="protein sequence ID" value="OJJ48057.1"/>
    <property type="molecule type" value="Genomic_DNA"/>
</dbReference>
<name>A0A1L9SLX9_9EURO</name>
<dbReference type="AlphaFoldDB" id="A0A1L9SLX9"/>
<keyword evidence="2" id="KW-1185">Reference proteome</keyword>
<sequence length="198" mass="21086">MPVPLSFTSRLDRLARLSKVCITTENFGLFDAILAHNLIDPIDHLATLQSAAANDPLATLEQVSLSQVKDVETAFSDGLTELANTVDKTIDQNIIHAALMTFTTSMKDQSNNASDKAYRAAKQIISVLPEPARDSAVKLFTAACGVVAMLNSQQMNLIGDLARGPWGDSTPQTISNAHAANGAAAESASDWIRSLYAG</sequence>
<organism evidence="1 2">
    <name type="scientific">Penicilliopsis zonata CBS 506.65</name>
    <dbReference type="NCBI Taxonomy" id="1073090"/>
    <lineage>
        <taxon>Eukaryota</taxon>
        <taxon>Fungi</taxon>
        <taxon>Dikarya</taxon>
        <taxon>Ascomycota</taxon>
        <taxon>Pezizomycotina</taxon>
        <taxon>Eurotiomycetes</taxon>
        <taxon>Eurotiomycetidae</taxon>
        <taxon>Eurotiales</taxon>
        <taxon>Aspergillaceae</taxon>
        <taxon>Penicilliopsis</taxon>
    </lineage>
</organism>
<evidence type="ECO:0000313" key="1">
    <source>
        <dbReference type="EMBL" id="OJJ48057.1"/>
    </source>
</evidence>
<reference evidence="2" key="1">
    <citation type="journal article" date="2017" name="Genome Biol.">
        <title>Comparative genomics reveals high biological diversity and specific adaptations in the industrially and medically important fungal genus Aspergillus.</title>
        <authorList>
            <person name="de Vries R.P."/>
            <person name="Riley R."/>
            <person name="Wiebenga A."/>
            <person name="Aguilar-Osorio G."/>
            <person name="Amillis S."/>
            <person name="Uchima C.A."/>
            <person name="Anderluh G."/>
            <person name="Asadollahi M."/>
            <person name="Askin M."/>
            <person name="Barry K."/>
            <person name="Battaglia E."/>
            <person name="Bayram O."/>
            <person name="Benocci T."/>
            <person name="Braus-Stromeyer S.A."/>
            <person name="Caldana C."/>
            <person name="Canovas D."/>
            <person name="Cerqueira G.C."/>
            <person name="Chen F."/>
            <person name="Chen W."/>
            <person name="Choi C."/>
            <person name="Clum A."/>
            <person name="Dos Santos R.A."/>
            <person name="Damasio A.R."/>
            <person name="Diallinas G."/>
            <person name="Emri T."/>
            <person name="Fekete E."/>
            <person name="Flipphi M."/>
            <person name="Freyberg S."/>
            <person name="Gallo A."/>
            <person name="Gournas C."/>
            <person name="Habgood R."/>
            <person name="Hainaut M."/>
            <person name="Harispe M.L."/>
            <person name="Henrissat B."/>
            <person name="Hilden K.S."/>
            <person name="Hope R."/>
            <person name="Hossain A."/>
            <person name="Karabika E."/>
            <person name="Karaffa L."/>
            <person name="Karanyi Z."/>
            <person name="Krasevec N."/>
            <person name="Kuo A."/>
            <person name="Kusch H."/>
            <person name="LaButti K."/>
            <person name="Lagendijk E.L."/>
            <person name="Lapidus A."/>
            <person name="Levasseur A."/>
            <person name="Lindquist E."/>
            <person name="Lipzen A."/>
            <person name="Logrieco A.F."/>
            <person name="MacCabe A."/>
            <person name="Maekelae M.R."/>
            <person name="Malavazi I."/>
            <person name="Melin P."/>
            <person name="Meyer V."/>
            <person name="Mielnichuk N."/>
            <person name="Miskei M."/>
            <person name="Molnar A.P."/>
            <person name="Mule G."/>
            <person name="Ngan C.Y."/>
            <person name="Orejas M."/>
            <person name="Orosz E."/>
            <person name="Ouedraogo J.P."/>
            <person name="Overkamp K.M."/>
            <person name="Park H.-S."/>
            <person name="Perrone G."/>
            <person name="Piumi F."/>
            <person name="Punt P.J."/>
            <person name="Ram A.F."/>
            <person name="Ramon A."/>
            <person name="Rauscher S."/>
            <person name="Record E."/>
            <person name="Riano-Pachon D.M."/>
            <person name="Robert V."/>
            <person name="Roehrig J."/>
            <person name="Ruller R."/>
            <person name="Salamov A."/>
            <person name="Salih N.S."/>
            <person name="Samson R.A."/>
            <person name="Sandor E."/>
            <person name="Sanguinetti M."/>
            <person name="Schuetze T."/>
            <person name="Sepcic K."/>
            <person name="Shelest E."/>
            <person name="Sherlock G."/>
            <person name="Sophianopoulou V."/>
            <person name="Squina F.M."/>
            <person name="Sun H."/>
            <person name="Susca A."/>
            <person name="Todd R.B."/>
            <person name="Tsang A."/>
            <person name="Unkles S.E."/>
            <person name="van de Wiele N."/>
            <person name="van Rossen-Uffink D."/>
            <person name="Oliveira J.V."/>
            <person name="Vesth T.C."/>
            <person name="Visser J."/>
            <person name="Yu J.-H."/>
            <person name="Zhou M."/>
            <person name="Andersen M.R."/>
            <person name="Archer D.B."/>
            <person name="Baker S.E."/>
            <person name="Benoit I."/>
            <person name="Brakhage A.A."/>
            <person name="Braus G.H."/>
            <person name="Fischer R."/>
            <person name="Frisvad J.C."/>
            <person name="Goldman G.H."/>
            <person name="Houbraken J."/>
            <person name="Oakley B."/>
            <person name="Pocsi I."/>
            <person name="Scazzocchio C."/>
            <person name="Seiboth B."/>
            <person name="vanKuyk P.A."/>
            <person name="Wortman J."/>
            <person name="Dyer P.S."/>
            <person name="Grigoriev I.V."/>
        </authorList>
    </citation>
    <scope>NUCLEOTIDE SEQUENCE [LARGE SCALE GENOMIC DNA]</scope>
    <source>
        <strain evidence="2">CBS 506.65</strain>
    </source>
</reference>
<dbReference type="VEuPathDB" id="FungiDB:ASPZODRAFT_141599"/>
<dbReference type="RefSeq" id="XP_022582567.1">
    <property type="nucleotide sequence ID" value="XM_022724765.1"/>
</dbReference>
<evidence type="ECO:0000313" key="2">
    <source>
        <dbReference type="Proteomes" id="UP000184188"/>
    </source>
</evidence>
<accession>A0A1L9SLX9</accession>
<gene>
    <name evidence="1" type="ORF">ASPZODRAFT_141599</name>
</gene>
<dbReference type="GeneID" id="34611230"/>